<protein>
    <recommendedName>
        <fullName evidence="3">Pentatricopeptide repeat-containing protein</fullName>
    </recommendedName>
</protein>
<evidence type="ECO:0000313" key="2">
    <source>
        <dbReference type="Proteomes" id="UP000288805"/>
    </source>
</evidence>
<reference evidence="1 2" key="1">
    <citation type="journal article" date="2018" name="PLoS Genet.">
        <title>Population sequencing reveals clonal diversity and ancestral inbreeding in the grapevine cultivar Chardonnay.</title>
        <authorList>
            <person name="Roach M.J."/>
            <person name="Johnson D.L."/>
            <person name="Bohlmann J."/>
            <person name="van Vuuren H.J."/>
            <person name="Jones S.J."/>
            <person name="Pretorius I.S."/>
            <person name="Schmidt S.A."/>
            <person name="Borneman A.R."/>
        </authorList>
    </citation>
    <scope>NUCLEOTIDE SEQUENCE [LARGE SCALE GENOMIC DNA]</scope>
    <source>
        <strain evidence="2">cv. Chardonnay</strain>
        <tissue evidence="1">Leaf</tissue>
    </source>
</reference>
<evidence type="ECO:0000313" key="1">
    <source>
        <dbReference type="EMBL" id="RVW79012.1"/>
    </source>
</evidence>
<dbReference type="InterPro" id="IPR044646">
    <property type="entry name" value="EMB1417-like"/>
</dbReference>
<dbReference type="Proteomes" id="UP000288805">
    <property type="component" value="Unassembled WGS sequence"/>
</dbReference>
<proteinExistence type="predicted"/>
<dbReference type="PANTHER" id="PTHR46782">
    <property type="entry name" value="OS01G0757700 PROTEIN"/>
    <property type="match status" value="1"/>
</dbReference>
<dbReference type="EMBL" id="QGNW01000287">
    <property type="protein sequence ID" value="RVW79012.1"/>
    <property type="molecule type" value="Genomic_DNA"/>
</dbReference>
<comment type="caution">
    <text evidence="1">The sequence shown here is derived from an EMBL/GenBank/DDBJ whole genome shotgun (WGS) entry which is preliminary data.</text>
</comment>
<sequence length="171" mass="18788">MLKGDWRALNAGGALEVFADMEELGVKPDEDTVRRVACAFQTLGQEDKQNWFSKNINANGSTFTLTANGIEGTASELCTWASLLDLRNRGGHPWRFHGCCYRGKPVSKRRIEEQNSHSRYLQSHIALEVSSLTSNIISNLRKPGAGLTKDPGTVSSFHVPALAIPSNLQSF</sequence>
<organism evidence="1 2">
    <name type="scientific">Vitis vinifera</name>
    <name type="common">Grape</name>
    <dbReference type="NCBI Taxonomy" id="29760"/>
    <lineage>
        <taxon>Eukaryota</taxon>
        <taxon>Viridiplantae</taxon>
        <taxon>Streptophyta</taxon>
        <taxon>Embryophyta</taxon>
        <taxon>Tracheophyta</taxon>
        <taxon>Spermatophyta</taxon>
        <taxon>Magnoliopsida</taxon>
        <taxon>eudicotyledons</taxon>
        <taxon>Gunneridae</taxon>
        <taxon>Pentapetalae</taxon>
        <taxon>rosids</taxon>
        <taxon>Vitales</taxon>
        <taxon>Vitaceae</taxon>
        <taxon>Viteae</taxon>
        <taxon>Vitis</taxon>
    </lineage>
</organism>
<name>A0A438H3H6_VITVI</name>
<gene>
    <name evidence="1" type="ORF">CK203_040191</name>
</gene>
<dbReference type="AlphaFoldDB" id="A0A438H3H6"/>
<accession>A0A438H3H6</accession>
<dbReference type="PANTHER" id="PTHR46782:SF2">
    <property type="entry name" value="OS07G0545900 PROTEIN"/>
    <property type="match status" value="1"/>
</dbReference>
<evidence type="ECO:0008006" key="3">
    <source>
        <dbReference type="Google" id="ProtNLM"/>
    </source>
</evidence>